<keyword evidence="1" id="KW-0812">Transmembrane</keyword>
<gene>
    <name evidence="2" type="ORF">BI308_05230</name>
</gene>
<comment type="caution">
    <text evidence="2">The sequence shown here is derived from an EMBL/GenBank/DDBJ whole genome shotgun (WGS) entry which is preliminary data.</text>
</comment>
<dbReference type="EMBL" id="MLAW01000005">
    <property type="protein sequence ID" value="OJJ26775.1"/>
    <property type="molecule type" value="Genomic_DNA"/>
</dbReference>
<evidence type="ECO:0000313" key="2">
    <source>
        <dbReference type="EMBL" id="OJJ26775.1"/>
    </source>
</evidence>
<keyword evidence="1" id="KW-1133">Transmembrane helix</keyword>
<dbReference type="Proteomes" id="UP000183940">
    <property type="component" value="Unassembled WGS sequence"/>
</dbReference>
<protein>
    <submittedName>
        <fullName evidence="2">Uncharacterized protein</fullName>
    </submittedName>
</protein>
<name>A0A1L9QVR1_9CYAN</name>
<organism evidence="2 3">
    <name type="scientific">Roseofilum reptotaenium AO1-A</name>
    <dbReference type="NCBI Taxonomy" id="1925591"/>
    <lineage>
        <taxon>Bacteria</taxon>
        <taxon>Bacillati</taxon>
        <taxon>Cyanobacteriota</taxon>
        <taxon>Cyanophyceae</taxon>
        <taxon>Desertifilales</taxon>
        <taxon>Desertifilaceae</taxon>
        <taxon>Roseofilum</taxon>
    </lineage>
</organism>
<evidence type="ECO:0000313" key="3">
    <source>
        <dbReference type="Proteomes" id="UP000183940"/>
    </source>
</evidence>
<keyword evidence="3" id="KW-1185">Reference proteome</keyword>
<reference evidence="2" key="1">
    <citation type="submission" date="2016-10" db="EMBL/GenBank/DDBJ databases">
        <title>CRISPR-Cas defence system in Roseofilum reptotaenium: evidence of a bacteriophage-cyanobacterium arms race in the coral black band disease.</title>
        <authorList>
            <person name="Buerger P."/>
            <person name="Wood-Charlson E.M."/>
            <person name="Weynberg K.D."/>
            <person name="Willis B."/>
            <person name="Van Oppen M.J."/>
        </authorList>
    </citation>
    <scope>NUCLEOTIDE SEQUENCE [LARGE SCALE GENOMIC DNA]</scope>
    <source>
        <strain evidence="2">AO1-A</strain>
    </source>
</reference>
<sequence>MQYSNLIREQLRPHLGWHGARLSFIALFIIAVFRTKTVNLAELASFWEGRSAQASNHKRIQRFFRSFEIEIDKFTQMVMSMDRTNGSLGKTHFNILMRKALSCHNAQSIEL</sequence>
<evidence type="ECO:0000256" key="1">
    <source>
        <dbReference type="SAM" id="Phobius"/>
    </source>
</evidence>
<dbReference type="STRING" id="1925591.BI308_05230"/>
<keyword evidence="1" id="KW-0472">Membrane</keyword>
<dbReference type="AlphaFoldDB" id="A0A1L9QVR1"/>
<feature type="transmembrane region" description="Helical" evidence="1">
    <location>
        <begin position="15"/>
        <end position="33"/>
    </location>
</feature>
<proteinExistence type="predicted"/>
<accession>A0A1L9QVR1</accession>